<feature type="transmembrane region" description="Helical" evidence="7">
    <location>
        <begin position="113"/>
        <end position="133"/>
    </location>
</feature>
<dbReference type="PANTHER" id="PTHR33508:SF1">
    <property type="entry name" value="UPF0056 MEMBRANE PROTEIN YHCE"/>
    <property type="match status" value="1"/>
</dbReference>
<dbReference type="NCBIfam" id="TIGR00427">
    <property type="entry name" value="NAAT family transporter"/>
    <property type="match status" value="1"/>
</dbReference>
<keyword evidence="6 7" id="KW-0472">Membrane</keyword>
<feature type="transmembrane region" description="Helical" evidence="7">
    <location>
        <begin position="43"/>
        <end position="65"/>
    </location>
</feature>
<name>A0ABS3APV0_9BACT</name>
<dbReference type="InterPro" id="IPR002771">
    <property type="entry name" value="Multi_antbiot-R_MarC"/>
</dbReference>
<feature type="transmembrane region" description="Helical" evidence="7">
    <location>
        <begin position="180"/>
        <end position="201"/>
    </location>
</feature>
<evidence type="ECO:0000256" key="5">
    <source>
        <dbReference type="ARBA" id="ARBA00022989"/>
    </source>
</evidence>
<dbReference type="EMBL" id="JAFITR010000001">
    <property type="protein sequence ID" value="MBN4066484.1"/>
    <property type="molecule type" value="Genomic_DNA"/>
</dbReference>
<evidence type="ECO:0000313" key="8">
    <source>
        <dbReference type="EMBL" id="MBN4066484.1"/>
    </source>
</evidence>
<evidence type="ECO:0000256" key="6">
    <source>
        <dbReference type="ARBA" id="ARBA00023136"/>
    </source>
</evidence>
<reference evidence="8 9" key="1">
    <citation type="submission" date="2021-02" db="EMBL/GenBank/DDBJ databases">
        <title>Activity-based single-cell genomes from oceanic crustal fluid captures similar information to metagenomic and metatranscriptomic surveys with orders of magnitude less sampling.</title>
        <authorList>
            <person name="D'Angelo T.S."/>
            <person name="Orcutt B.N."/>
        </authorList>
    </citation>
    <scope>NUCLEOTIDE SEQUENCE [LARGE SCALE GENOMIC DNA]</scope>
    <source>
        <strain evidence="8">AH-315-G07</strain>
    </source>
</reference>
<feature type="transmembrane region" description="Helical" evidence="7">
    <location>
        <begin position="145"/>
        <end position="168"/>
    </location>
</feature>
<sequence>MDNLLQHAVLVFFGFFAIMNPIANTTIFIALTAGESKATQRAIAMRATIFTFCLILIFCLLGKLIFELFGISMAAFRITGGGLVFLIGFHMLQGSPSKVQSSTKDDQKSAKEAKLGVAISPLATPIMAGPGTIATAMNYTAKESLAQSIVTIIIFAILCLITLVFFLFGQRIVQVIGECAINVITRLMGLLLAVIGMQMALEGIRAAKIF</sequence>
<evidence type="ECO:0000256" key="7">
    <source>
        <dbReference type="RuleBase" id="RU362048"/>
    </source>
</evidence>
<feature type="transmembrane region" description="Helical" evidence="7">
    <location>
        <begin position="6"/>
        <end position="31"/>
    </location>
</feature>
<keyword evidence="5 7" id="KW-1133">Transmembrane helix</keyword>
<keyword evidence="9" id="KW-1185">Reference proteome</keyword>
<gene>
    <name evidence="8" type="ORF">JYU14_00160</name>
</gene>
<keyword evidence="3" id="KW-1003">Cell membrane</keyword>
<accession>A0ABS3APV0</accession>
<evidence type="ECO:0000313" key="9">
    <source>
        <dbReference type="Proteomes" id="UP000722121"/>
    </source>
</evidence>
<dbReference type="PANTHER" id="PTHR33508">
    <property type="entry name" value="UPF0056 MEMBRANE PROTEIN YHCE"/>
    <property type="match status" value="1"/>
</dbReference>
<dbReference type="Proteomes" id="UP000722121">
    <property type="component" value="Unassembled WGS sequence"/>
</dbReference>
<comment type="subcellular location">
    <subcellularLocation>
        <location evidence="1 7">Cell membrane</location>
        <topology evidence="1 7">Multi-pass membrane protein</topology>
    </subcellularLocation>
</comment>
<feature type="transmembrane region" description="Helical" evidence="7">
    <location>
        <begin position="71"/>
        <end position="92"/>
    </location>
</feature>
<organism evidence="8 9">
    <name type="scientific">Simkania negevensis</name>
    <dbReference type="NCBI Taxonomy" id="83561"/>
    <lineage>
        <taxon>Bacteria</taxon>
        <taxon>Pseudomonadati</taxon>
        <taxon>Chlamydiota</taxon>
        <taxon>Chlamydiia</taxon>
        <taxon>Parachlamydiales</taxon>
        <taxon>Simkaniaceae</taxon>
        <taxon>Simkania</taxon>
    </lineage>
</organism>
<evidence type="ECO:0000256" key="2">
    <source>
        <dbReference type="ARBA" id="ARBA00009784"/>
    </source>
</evidence>
<evidence type="ECO:0000256" key="1">
    <source>
        <dbReference type="ARBA" id="ARBA00004651"/>
    </source>
</evidence>
<proteinExistence type="inferred from homology"/>
<evidence type="ECO:0000256" key="4">
    <source>
        <dbReference type="ARBA" id="ARBA00022692"/>
    </source>
</evidence>
<keyword evidence="4 7" id="KW-0812">Transmembrane</keyword>
<protein>
    <recommendedName>
        <fullName evidence="7">UPF0056 membrane protein</fullName>
    </recommendedName>
</protein>
<comment type="similarity">
    <text evidence="2 7">Belongs to the UPF0056 (MarC) family.</text>
</comment>
<dbReference type="Pfam" id="PF01914">
    <property type="entry name" value="MarC"/>
    <property type="match status" value="1"/>
</dbReference>
<evidence type="ECO:0000256" key="3">
    <source>
        <dbReference type="ARBA" id="ARBA00022475"/>
    </source>
</evidence>
<comment type="caution">
    <text evidence="8">The sequence shown here is derived from an EMBL/GenBank/DDBJ whole genome shotgun (WGS) entry which is preliminary data.</text>
</comment>